<keyword evidence="1" id="KW-0472">Membrane</keyword>
<evidence type="ECO:0000313" key="3">
    <source>
        <dbReference type="Proteomes" id="UP000664357"/>
    </source>
</evidence>
<sequence length="117" mass="13606">MFKWNYTATRKQYWIPTIVYSVLYNMLFYSTGIAVTGFSYIEFSNFNPIVVTVGALLFIAQFTLTARRLHDTNRSAAWVLIGLIPVIGWIGLIILLCQPTKSYKRNEFSEYMNQSMR</sequence>
<keyword evidence="1" id="KW-0812">Transmembrane</keyword>
<dbReference type="Pfam" id="PF05656">
    <property type="entry name" value="DUF805"/>
    <property type="match status" value="1"/>
</dbReference>
<accession>A0ABV0EQH9</accession>
<reference evidence="2 3" key="1">
    <citation type="submission" date="2021-03" db="EMBL/GenBank/DDBJ databases">
        <authorList>
            <person name="Gilmore M.S."/>
            <person name="Schwartzman J."/>
            <person name="Van Tyne D."/>
            <person name="Martin M."/>
            <person name="Earl A.M."/>
            <person name="Manson A.L."/>
            <person name="Straub T."/>
            <person name="Salamzade R."/>
            <person name="Saavedra J."/>
            <person name="Lebreton F."/>
            <person name="Prichula J."/>
            <person name="Schaufler K."/>
            <person name="Gaca A."/>
            <person name="Sgardioli B."/>
            <person name="Wagenaar J."/>
            <person name="Strong T."/>
        </authorList>
    </citation>
    <scope>NUCLEOTIDE SEQUENCE [LARGE SCALE GENOMIC DNA]</scope>
    <source>
        <strain evidence="2 3">665A</strain>
    </source>
</reference>
<evidence type="ECO:0000313" key="2">
    <source>
        <dbReference type="EMBL" id="MEO1770195.1"/>
    </source>
</evidence>
<comment type="caution">
    <text evidence="2">The sequence shown here is derived from an EMBL/GenBank/DDBJ whole genome shotgun (WGS) entry which is preliminary data.</text>
</comment>
<feature type="transmembrane region" description="Helical" evidence="1">
    <location>
        <begin position="46"/>
        <end position="64"/>
    </location>
</feature>
<dbReference type="Proteomes" id="UP000664357">
    <property type="component" value="Unassembled WGS sequence"/>
</dbReference>
<evidence type="ECO:0008006" key="4">
    <source>
        <dbReference type="Google" id="ProtNLM"/>
    </source>
</evidence>
<name>A0ABV0EQH9_9ENTE</name>
<protein>
    <recommendedName>
        <fullName evidence="4">DUF805 domain-containing protein</fullName>
    </recommendedName>
</protein>
<dbReference type="InterPro" id="IPR008523">
    <property type="entry name" value="DUF805"/>
</dbReference>
<dbReference type="PANTHER" id="PTHR34980">
    <property type="entry name" value="INNER MEMBRANE PROTEIN-RELATED-RELATED"/>
    <property type="match status" value="1"/>
</dbReference>
<feature type="transmembrane region" description="Helical" evidence="1">
    <location>
        <begin position="76"/>
        <end position="96"/>
    </location>
</feature>
<organism evidence="2 3">
    <name type="scientific">Candidatus Enterococcus ferrettii</name>
    <dbReference type="NCBI Taxonomy" id="2815324"/>
    <lineage>
        <taxon>Bacteria</taxon>
        <taxon>Bacillati</taxon>
        <taxon>Bacillota</taxon>
        <taxon>Bacilli</taxon>
        <taxon>Lactobacillales</taxon>
        <taxon>Enterococcaceae</taxon>
        <taxon>Enterococcus</taxon>
    </lineage>
</organism>
<keyword evidence="1" id="KW-1133">Transmembrane helix</keyword>
<dbReference type="PANTHER" id="PTHR34980:SF2">
    <property type="entry name" value="INNER MEMBRANE PROTEIN YHAH-RELATED"/>
    <property type="match status" value="1"/>
</dbReference>
<evidence type="ECO:0000256" key="1">
    <source>
        <dbReference type="SAM" id="Phobius"/>
    </source>
</evidence>
<proteinExistence type="predicted"/>
<dbReference type="RefSeq" id="WP_347298861.1">
    <property type="nucleotide sequence ID" value="NZ_JAFREL020000001.1"/>
</dbReference>
<reference evidence="2 3" key="2">
    <citation type="submission" date="2024-02" db="EMBL/GenBank/DDBJ databases">
        <title>The Genome Sequence of Enterococcus sp. DIV0159.</title>
        <authorList>
            <person name="Earl A."/>
            <person name="Manson A."/>
            <person name="Gilmore M."/>
            <person name="Sanders J."/>
            <person name="Shea T."/>
            <person name="Howe W."/>
            <person name="Livny J."/>
            <person name="Cuomo C."/>
            <person name="Neafsey D."/>
            <person name="Birren B."/>
        </authorList>
    </citation>
    <scope>NUCLEOTIDE SEQUENCE [LARGE SCALE GENOMIC DNA]</scope>
    <source>
        <strain evidence="2 3">665A</strain>
    </source>
</reference>
<feature type="transmembrane region" description="Helical" evidence="1">
    <location>
        <begin position="12"/>
        <end position="40"/>
    </location>
</feature>
<keyword evidence="3" id="KW-1185">Reference proteome</keyword>
<dbReference type="EMBL" id="JAFREL020000001">
    <property type="protein sequence ID" value="MEO1770195.1"/>
    <property type="molecule type" value="Genomic_DNA"/>
</dbReference>
<gene>
    <name evidence="2" type="ORF">JZO67_002146</name>
</gene>